<dbReference type="AlphaFoldDB" id="W4GAH5"/>
<organism evidence="2">
    <name type="scientific">Aphanomyces astaci</name>
    <name type="common">Crayfish plague agent</name>
    <dbReference type="NCBI Taxonomy" id="112090"/>
    <lineage>
        <taxon>Eukaryota</taxon>
        <taxon>Sar</taxon>
        <taxon>Stramenopiles</taxon>
        <taxon>Oomycota</taxon>
        <taxon>Saprolegniomycetes</taxon>
        <taxon>Saprolegniales</taxon>
        <taxon>Verrucalvaceae</taxon>
        <taxon>Aphanomyces</taxon>
    </lineage>
</organism>
<protein>
    <submittedName>
        <fullName evidence="2">Uncharacterized protein</fullName>
    </submittedName>
</protein>
<feature type="region of interest" description="Disordered" evidence="1">
    <location>
        <begin position="1"/>
        <end position="26"/>
    </location>
</feature>
<accession>W4GAH5</accession>
<feature type="compositionally biased region" description="Pro residues" evidence="1">
    <location>
        <begin position="348"/>
        <end position="360"/>
    </location>
</feature>
<dbReference type="VEuPathDB" id="FungiDB:H257_09150"/>
<dbReference type="Gene3D" id="1.10.560.10">
    <property type="entry name" value="GroEL-like equatorial domain"/>
    <property type="match status" value="1"/>
</dbReference>
<proteinExistence type="predicted"/>
<dbReference type="EMBL" id="KI913135">
    <property type="protein sequence ID" value="ETV76665.1"/>
    <property type="molecule type" value="Genomic_DNA"/>
</dbReference>
<feature type="region of interest" description="Disordered" evidence="1">
    <location>
        <begin position="347"/>
        <end position="366"/>
    </location>
</feature>
<evidence type="ECO:0000313" key="2">
    <source>
        <dbReference type="EMBL" id="ETV76665.1"/>
    </source>
</evidence>
<evidence type="ECO:0000256" key="1">
    <source>
        <dbReference type="SAM" id="MobiDB-lite"/>
    </source>
</evidence>
<dbReference type="GeneID" id="20811146"/>
<dbReference type="Gene3D" id="3.30.260.10">
    <property type="entry name" value="TCP-1-like chaperonin intermediate domain"/>
    <property type="match status" value="1"/>
</dbReference>
<dbReference type="InterPro" id="IPR027413">
    <property type="entry name" value="GROEL-like_equatorial_sf"/>
</dbReference>
<dbReference type="OrthoDB" id="69612at2759"/>
<dbReference type="RefSeq" id="XP_009833576.1">
    <property type="nucleotide sequence ID" value="XM_009835274.1"/>
</dbReference>
<reference evidence="2" key="1">
    <citation type="submission" date="2013-12" db="EMBL/GenBank/DDBJ databases">
        <title>The Genome Sequence of Aphanomyces astaci APO3.</title>
        <authorList>
            <consortium name="The Broad Institute Genomics Platform"/>
            <person name="Russ C."/>
            <person name="Tyler B."/>
            <person name="van West P."/>
            <person name="Dieguez-Uribeondo J."/>
            <person name="Young S.K."/>
            <person name="Zeng Q."/>
            <person name="Gargeya S."/>
            <person name="Fitzgerald M."/>
            <person name="Abouelleil A."/>
            <person name="Alvarado L."/>
            <person name="Chapman S.B."/>
            <person name="Gainer-Dewar J."/>
            <person name="Goldberg J."/>
            <person name="Griggs A."/>
            <person name="Gujja S."/>
            <person name="Hansen M."/>
            <person name="Howarth C."/>
            <person name="Imamovic A."/>
            <person name="Ireland A."/>
            <person name="Larimer J."/>
            <person name="McCowan C."/>
            <person name="Murphy C."/>
            <person name="Pearson M."/>
            <person name="Poon T.W."/>
            <person name="Priest M."/>
            <person name="Roberts A."/>
            <person name="Saif S."/>
            <person name="Shea T."/>
            <person name="Sykes S."/>
            <person name="Wortman J."/>
            <person name="Nusbaum C."/>
            <person name="Birren B."/>
        </authorList>
    </citation>
    <scope>NUCLEOTIDE SEQUENCE [LARGE SCALE GENOMIC DNA]</scope>
    <source>
        <strain evidence="2">APO3</strain>
    </source>
</reference>
<name>W4GAH5_APHAT</name>
<feature type="compositionally biased region" description="Basic and acidic residues" evidence="1">
    <location>
        <begin position="1"/>
        <end position="23"/>
    </location>
</feature>
<dbReference type="InterPro" id="IPR027410">
    <property type="entry name" value="TCP-1-like_intermed_sf"/>
</dbReference>
<sequence length="546" mass="59349">MSQSKADIRGWQRRGRHDDDVHGQHRHCRAQPPCGASDLCHVAQDSRYSHDSLWHRSDYPRDAGARLDACCHGLDALTPTAHNPRIQSCIGPVCPRPYPHASERARVAAGNKSAPCQTSAFCAHPSWVGTLVLVLLPIHTRPFHVACAQLCLVWYYRHPDRAIAMTTAVEIASSLRSFDTTWPHHVHFQVAVTGGVATSSIYRGLLVDLSELCDDVQWPPHPTHFSFSSHQVVLVQGDIAFSLAACRQLESAALILTTGAICAQTLDWCRHRPIGHAMLCVPYQPLAVLRRVASTFAVRVCERLCEAIVLVAVVPSPCSPSTEAMCIQATIERLHCRTFLQLQHHTTTPPPSCSPSPPPSSTLSTTPLTVLVTGMSRATADDATANITNALHRLAHAVEDEVVLPGGGASMAACASALRRRPIPSQDEEIEDDSSMMERIQVIHRFGDALDEWCALVLGNAPEHGGGNDFLDIQTKLGDIQTAFDQGNVEPKFLETTYYGAALTPLVPPRGTFKFDGFRSTKAALTSAVRVVTLATNVGVVLINQS</sequence>
<gene>
    <name evidence="2" type="ORF">H257_09150</name>
</gene>